<feature type="active site" evidence="7">
    <location>
        <position position="260"/>
    </location>
</feature>
<evidence type="ECO:0000256" key="1">
    <source>
        <dbReference type="ARBA" id="ARBA00010134"/>
    </source>
</evidence>
<dbReference type="PROSITE" id="PS50209">
    <property type="entry name" value="CARD"/>
    <property type="match status" value="1"/>
</dbReference>
<dbReference type="GO" id="GO:0072559">
    <property type="term" value="C:NLRP3 inflammasome complex"/>
    <property type="evidence" value="ECO:0000318"/>
    <property type="project" value="GO_Central"/>
</dbReference>
<dbReference type="GO" id="GO:0097169">
    <property type="term" value="C:AIM2 inflammasome complex"/>
    <property type="evidence" value="ECO:0000318"/>
    <property type="project" value="GO_Central"/>
</dbReference>
<dbReference type="GO" id="GO:0042981">
    <property type="term" value="P:regulation of apoptotic process"/>
    <property type="evidence" value="ECO:0007669"/>
    <property type="project" value="InterPro"/>
</dbReference>
<dbReference type="SUPFAM" id="SSF52129">
    <property type="entry name" value="Caspase-like"/>
    <property type="match status" value="1"/>
</dbReference>
<name>A0A5F8GK75_MONDO</name>
<dbReference type="PROSITE" id="PS50207">
    <property type="entry name" value="CASPASE_P10"/>
    <property type="match status" value="1"/>
</dbReference>
<dbReference type="Ensembl" id="ENSMODT00000057344.1">
    <property type="protein sequence ID" value="ENSMODP00000047827.1"/>
    <property type="gene ID" value="ENSMODG00000028335.2"/>
</dbReference>
<evidence type="ECO:0000256" key="8">
    <source>
        <dbReference type="RuleBase" id="RU003971"/>
    </source>
</evidence>
<evidence type="ECO:0000256" key="2">
    <source>
        <dbReference type="ARBA" id="ARBA00022553"/>
    </source>
</evidence>
<protein>
    <submittedName>
        <fullName evidence="12">Caspase-12-like</fullName>
    </submittedName>
</protein>
<dbReference type="GO" id="GO:0006508">
    <property type="term" value="P:proteolysis"/>
    <property type="evidence" value="ECO:0007669"/>
    <property type="project" value="UniProtKB-KW"/>
</dbReference>
<dbReference type="PROSITE" id="PS01122">
    <property type="entry name" value="CASPASE_CYS"/>
    <property type="match status" value="1"/>
</dbReference>
<evidence type="ECO:0000256" key="7">
    <source>
        <dbReference type="PIRSR" id="PIRSR038001-1"/>
    </source>
</evidence>
<keyword evidence="3" id="KW-0645">Protease</keyword>
<reference evidence="12 13" key="1">
    <citation type="journal article" date="2007" name="Nature">
        <title>Genome of the marsupial Monodelphis domestica reveals innovation in non-coding sequences.</title>
        <authorList>
            <person name="Mikkelsen T.S."/>
            <person name="Wakefield M.J."/>
            <person name="Aken B."/>
            <person name="Amemiya C.T."/>
            <person name="Chang J.L."/>
            <person name="Duke S."/>
            <person name="Garber M."/>
            <person name="Gentles A.J."/>
            <person name="Goodstadt L."/>
            <person name="Heger A."/>
            <person name="Jurka J."/>
            <person name="Kamal M."/>
            <person name="Mauceli E."/>
            <person name="Searle S.M."/>
            <person name="Sharpe T."/>
            <person name="Baker M.L."/>
            <person name="Batzer M.A."/>
            <person name="Benos P.V."/>
            <person name="Belov K."/>
            <person name="Clamp M."/>
            <person name="Cook A."/>
            <person name="Cuff J."/>
            <person name="Das R."/>
            <person name="Davidow L."/>
            <person name="Deakin J.E."/>
            <person name="Fazzari M.J."/>
            <person name="Glass J.L."/>
            <person name="Grabherr M."/>
            <person name="Greally J.M."/>
            <person name="Gu W."/>
            <person name="Hore T.A."/>
            <person name="Huttley G.A."/>
            <person name="Kleber M."/>
            <person name="Jirtle R.L."/>
            <person name="Koina E."/>
            <person name="Lee J.T."/>
            <person name="Mahony S."/>
            <person name="Marra M.A."/>
            <person name="Miller R.D."/>
            <person name="Nicholls R.D."/>
            <person name="Oda M."/>
            <person name="Papenfuss A.T."/>
            <person name="Parra Z.E."/>
            <person name="Pollock D.D."/>
            <person name="Ray D.A."/>
            <person name="Schein J.E."/>
            <person name="Speed T.P."/>
            <person name="Thompson K."/>
            <person name="VandeBerg J.L."/>
            <person name="Wade C.M."/>
            <person name="Walker J.A."/>
            <person name="Waters P.D."/>
            <person name="Webber C."/>
            <person name="Weidman J.R."/>
            <person name="Xie X."/>
            <person name="Zody M.C."/>
            <person name="Baldwin J."/>
            <person name="Abdouelleil A."/>
            <person name="Abdulkadir J."/>
            <person name="Abebe A."/>
            <person name="Abera B."/>
            <person name="Abreu J."/>
            <person name="Acer S.C."/>
            <person name="Aftuck L."/>
            <person name="Alexander A."/>
            <person name="An P."/>
            <person name="Anderson E."/>
            <person name="Anderson S."/>
            <person name="Arachi H."/>
            <person name="Azer M."/>
            <person name="Bachantsang P."/>
            <person name="Barry A."/>
            <person name="Bayul T."/>
            <person name="Berlin A."/>
            <person name="Bessette D."/>
            <person name="Bloom T."/>
            <person name="Bloom T."/>
            <person name="Boguslavskiy L."/>
            <person name="Bonnet C."/>
            <person name="Boukhgalter B."/>
            <person name="Bourzgui I."/>
            <person name="Brown A."/>
            <person name="Cahill P."/>
            <person name="Channer S."/>
            <person name="Cheshatsang Y."/>
            <person name="Chuda L."/>
            <person name="Citroen M."/>
            <person name="Collymore A."/>
            <person name="Cooke P."/>
            <person name="Costello M."/>
            <person name="D'Aco K."/>
            <person name="Daza R."/>
            <person name="De Haan G."/>
            <person name="DeGray S."/>
            <person name="DeMaso C."/>
            <person name="Dhargay N."/>
            <person name="Dooley K."/>
            <person name="Dooley E."/>
            <person name="Doricent M."/>
            <person name="Dorje P."/>
            <person name="Dorjee K."/>
            <person name="Dupes A."/>
            <person name="Elong R."/>
            <person name="Falk J."/>
            <person name="Farina A."/>
            <person name="Faro S."/>
            <person name="Ferguson D."/>
            <person name="Fisher S."/>
            <person name="Foley C.D."/>
            <person name="Franke A."/>
            <person name="Friedrich D."/>
            <person name="Gadbois L."/>
            <person name="Gearin G."/>
            <person name="Gearin C.R."/>
            <person name="Giannoukos G."/>
            <person name="Goode T."/>
            <person name="Graham J."/>
            <person name="Grandbois E."/>
            <person name="Grewal S."/>
            <person name="Gyaltsen K."/>
            <person name="Hafez N."/>
            <person name="Hagos B."/>
            <person name="Hall J."/>
            <person name="Henson C."/>
            <person name="Hollinger A."/>
            <person name="Honan T."/>
            <person name="Huard M.D."/>
            <person name="Hughes L."/>
            <person name="Hurhula B."/>
            <person name="Husby M.E."/>
            <person name="Kamat A."/>
            <person name="Kanga B."/>
            <person name="Kashin S."/>
            <person name="Khazanovich D."/>
            <person name="Kisner P."/>
            <person name="Lance K."/>
            <person name="Lara M."/>
            <person name="Lee W."/>
            <person name="Lennon N."/>
            <person name="Letendre F."/>
            <person name="LeVine R."/>
            <person name="Lipovsky A."/>
            <person name="Liu X."/>
            <person name="Liu J."/>
            <person name="Liu S."/>
            <person name="Lokyitsang T."/>
            <person name="Lokyitsang Y."/>
            <person name="Lubonja R."/>
            <person name="Lui A."/>
            <person name="MacDonald P."/>
            <person name="Magnisalis V."/>
            <person name="Maru K."/>
            <person name="Matthews C."/>
            <person name="McCusker W."/>
            <person name="McDonough S."/>
            <person name="Mehta T."/>
            <person name="Meldrim J."/>
            <person name="Meneus L."/>
            <person name="Mihai O."/>
            <person name="Mihalev A."/>
            <person name="Mihova T."/>
            <person name="Mittelman R."/>
            <person name="Mlenga V."/>
            <person name="Montmayeur A."/>
            <person name="Mulrain L."/>
            <person name="Navidi A."/>
            <person name="Naylor J."/>
            <person name="Negash T."/>
            <person name="Nguyen T."/>
            <person name="Nguyen N."/>
            <person name="Nicol R."/>
            <person name="Norbu C."/>
            <person name="Norbu N."/>
            <person name="Novod N."/>
            <person name="O'Neill B."/>
            <person name="Osman S."/>
            <person name="Markiewicz E."/>
            <person name="Oyono O.L."/>
            <person name="Patti C."/>
            <person name="Phunkhang P."/>
            <person name="Pierre F."/>
            <person name="Priest M."/>
            <person name="Raghuraman S."/>
            <person name="Rege F."/>
            <person name="Reyes R."/>
            <person name="Rise C."/>
            <person name="Rogov P."/>
            <person name="Ross K."/>
            <person name="Ryan E."/>
            <person name="Settipalli S."/>
            <person name="Shea T."/>
            <person name="Sherpa N."/>
            <person name="Shi L."/>
            <person name="Shih D."/>
            <person name="Sparrow T."/>
            <person name="Spaulding J."/>
            <person name="Stalker J."/>
            <person name="Stange-Thomann N."/>
            <person name="Stavropoulos S."/>
            <person name="Stone C."/>
            <person name="Strader C."/>
            <person name="Tesfaye S."/>
            <person name="Thomson T."/>
            <person name="Thoulutsang Y."/>
            <person name="Thoulutsang D."/>
            <person name="Topham K."/>
            <person name="Topping I."/>
            <person name="Tsamla T."/>
            <person name="Vassiliev H."/>
            <person name="Vo A."/>
            <person name="Wangchuk T."/>
            <person name="Wangdi T."/>
            <person name="Weiand M."/>
            <person name="Wilkinson J."/>
            <person name="Wilson A."/>
            <person name="Yadav S."/>
            <person name="Young G."/>
            <person name="Yu Q."/>
            <person name="Zembek L."/>
            <person name="Zhong D."/>
            <person name="Zimmer A."/>
            <person name="Zwirko Z."/>
            <person name="Jaffe D.B."/>
            <person name="Alvarez P."/>
            <person name="Brockman W."/>
            <person name="Butler J."/>
            <person name="Chin C."/>
            <person name="Gnerre S."/>
            <person name="MacCallum I."/>
            <person name="Graves J.A."/>
            <person name="Ponting C.P."/>
            <person name="Breen M."/>
            <person name="Samollow P.B."/>
            <person name="Lander E.S."/>
            <person name="Lindblad-Toh K."/>
        </authorList>
    </citation>
    <scope>NUCLEOTIDE SEQUENCE [LARGE SCALE GENOMIC DNA]</scope>
</reference>
<evidence type="ECO:0000313" key="12">
    <source>
        <dbReference type="Ensembl" id="ENSMODP00000047827.1"/>
    </source>
</evidence>
<dbReference type="InterPro" id="IPR002138">
    <property type="entry name" value="Pept_C14_p10"/>
</dbReference>
<dbReference type="InterPro" id="IPR001309">
    <property type="entry name" value="Pept_C14_p20"/>
</dbReference>
<dbReference type="PANTHER" id="PTHR47901">
    <property type="entry name" value="CASPASE RECRUITMENT DOMAIN-CONTAINING PROTEIN 18"/>
    <property type="match status" value="1"/>
</dbReference>
<dbReference type="GeneTree" id="ENSGT00940000162428"/>
<dbReference type="PROSITE" id="PS50208">
    <property type="entry name" value="CASPASE_P20"/>
    <property type="match status" value="1"/>
</dbReference>
<comment type="similarity">
    <text evidence="1 8">Belongs to the peptidase C14A family.</text>
</comment>
<dbReference type="PRINTS" id="PR00376">
    <property type="entry name" value="IL1BCENZYME"/>
</dbReference>
<dbReference type="InterPro" id="IPR011600">
    <property type="entry name" value="Pept_C14_caspase"/>
</dbReference>
<evidence type="ECO:0000256" key="4">
    <source>
        <dbReference type="ARBA" id="ARBA00022801"/>
    </source>
</evidence>
<feature type="domain" description="Caspase family p10" evidence="9">
    <location>
        <begin position="341"/>
        <end position="426"/>
    </location>
</feature>
<keyword evidence="2" id="KW-0597">Phosphoprotein</keyword>
<dbReference type="InterPro" id="IPR016129">
    <property type="entry name" value="Caspase_his_AS"/>
</dbReference>
<dbReference type="Bgee" id="ENSMODG00000028335">
    <property type="expression patterns" value="Expressed in blood and 20 other cell types or tissues"/>
</dbReference>
<dbReference type="PIRSF" id="PIRSF038001">
    <property type="entry name" value="Caspase_ICE"/>
    <property type="match status" value="1"/>
</dbReference>
<reference evidence="12" key="3">
    <citation type="submission" date="2025-09" db="UniProtKB">
        <authorList>
            <consortium name="Ensembl"/>
        </authorList>
    </citation>
    <scope>IDENTIFICATION</scope>
</reference>
<accession>A0A5F8GK75</accession>
<dbReference type="PROSITE" id="PS01121">
    <property type="entry name" value="CASPASE_HIS"/>
    <property type="match status" value="1"/>
</dbReference>
<evidence type="ECO:0000256" key="6">
    <source>
        <dbReference type="ARBA" id="ARBA00023145"/>
    </source>
</evidence>
<dbReference type="GO" id="GO:0050727">
    <property type="term" value="P:regulation of inflammatory response"/>
    <property type="evidence" value="ECO:0000318"/>
    <property type="project" value="GO_Central"/>
</dbReference>
<dbReference type="InterPro" id="IPR001315">
    <property type="entry name" value="CARD"/>
</dbReference>
<evidence type="ECO:0000256" key="5">
    <source>
        <dbReference type="ARBA" id="ARBA00022807"/>
    </source>
</evidence>
<dbReference type="InterPro" id="IPR002398">
    <property type="entry name" value="Pept_C14"/>
</dbReference>
<keyword evidence="13" id="KW-1185">Reference proteome</keyword>
<dbReference type="SMART" id="SM00115">
    <property type="entry name" value="CASc"/>
    <property type="match status" value="1"/>
</dbReference>
<reference evidence="12" key="2">
    <citation type="submission" date="2025-08" db="UniProtKB">
        <authorList>
            <consortium name="Ensembl"/>
        </authorList>
    </citation>
    <scope>IDENTIFICATION</scope>
</reference>
<dbReference type="InterPro" id="IPR015917">
    <property type="entry name" value="Pept_C14A"/>
</dbReference>
<dbReference type="InterPro" id="IPR029030">
    <property type="entry name" value="Caspase-like_dom_sf"/>
</dbReference>
<dbReference type="GO" id="GO:0004197">
    <property type="term" value="F:cysteine-type endopeptidase activity"/>
    <property type="evidence" value="ECO:0007669"/>
    <property type="project" value="InterPro"/>
</dbReference>
<dbReference type="Proteomes" id="UP000002280">
    <property type="component" value="Chromosome 4"/>
</dbReference>
<dbReference type="FunFam" id="3.30.70.1470:FF:000003">
    <property type="entry name" value="Caspase-1"/>
    <property type="match status" value="1"/>
</dbReference>
<feature type="domain" description="CARD" evidence="11">
    <location>
        <begin position="16"/>
        <end position="66"/>
    </location>
</feature>
<dbReference type="STRING" id="13616.ENSMODP00000047827"/>
<keyword evidence="5" id="KW-0788">Thiol protease</keyword>
<dbReference type="FunFam" id="3.40.50.1460:FF:000007">
    <property type="entry name" value="Caspase-1"/>
    <property type="match status" value="1"/>
</dbReference>
<sequence>MIGYFATEQKQSYYPVKIVKGLISTFVDGVIDDLIEKDVLSPNELKHLEKEFSTILNQSEGLVDALDHIFRGSQIIMKKLLLPYLPGNSGSQREDNELAVFMKSKEMHPILSALETICNSSGSVQSYRQRLGNSIFQFFKKIDSNAIQAAVPPNQVKLCRPDFYQGLKEAKEGDIYPIMEKGTRTRLALIICNILFDYLDERQGAYLDIWGMWKLLENLGYTVIIKTNLTAQKMESVLKEFADRPEHLSSDSTFLVFMSHGLLNGICGIEHTKQKPDLLATDVIFQIFNDSNCPSLKGKPKVIIIQACRGEKLGITYVMDTPESSAGTPDQPMEDHSGNNPLEQKLLEKDFISFCSTTPHNVSWRVDILGSVFINELIYCFQQYAWCCHLEEIFRKVQKSFEIPKILVQMPTIERQSISRYFYLFPGI</sequence>
<evidence type="ECO:0000313" key="13">
    <source>
        <dbReference type="Proteomes" id="UP000002280"/>
    </source>
</evidence>
<dbReference type="GO" id="GO:0072557">
    <property type="term" value="C:IPAF inflammasome complex"/>
    <property type="evidence" value="ECO:0000318"/>
    <property type="project" value="GO_Central"/>
</dbReference>
<dbReference type="AlphaFoldDB" id="A0A5F8GK75"/>
<feature type="active site" evidence="7">
    <location>
        <position position="308"/>
    </location>
</feature>
<dbReference type="Pfam" id="PF00656">
    <property type="entry name" value="Peptidase_C14"/>
    <property type="match status" value="1"/>
</dbReference>
<dbReference type="PANTHER" id="PTHR47901:SF6">
    <property type="entry name" value="CASPASE-12"/>
    <property type="match status" value="1"/>
</dbReference>
<keyword evidence="4" id="KW-0378">Hydrolase</keyword>
<evidence type="ECO:0000259" key="10">
    <source>
        <dbReference type="PROSITE" id="PS50208"/>
    </source>
</evidence>
<evidence type="ECO:0000256" key="3">
    <source>
        <dbReference type="ARBA" id="ARBA00022670"/>
    </source>
</evidence>
<organism evidence="12 13">
    <name type="scientific">Monodelphis domestica</name>
    <name type="common">Gray short-tailed opossum</name>
    <dbReference type="NCBI Taxonomy" id="13616"/>
    <lineage>
        <taxon>Eukaryota</taxon>
        <taxon>Metazoa</taxon>
        <taxon>Chordata</taxon>
        <taxon>Craniata</taxon>
        <taxon>Vertebrata</taxon>
        <taxon>Euteleostomi</taxon>
        <taxon>Mammalia</taxon>
        <taxon>Metatheria</taxon>
        <taxon>Didelphimorphia</taxon>
        <taxon>Didelphidae</taxon>
        <taxon>Monodelphis</taxon>
    </lineage>
</organism>
<proteinExistence type="inferred from homology"/>
<dbReference type="Gene3D" id="3.40.50.1460">
    <property type="match status" value="1"/>
</dbReference>
<evidence type="ECO:0000259" key="11">
    <source>
        <dbReference type="PROSITE" id="PS50209"/>
    </source>
</evidence>
<dbReference type="CDD" id="cd00032">
    <property type="entry name" value="CASc"/>
    <property type="match status" value="1"/>
</dbReference>
<dbReference type="InterPro" id="IPR033139">
    <property type="entry name" value="Caspase_cys_AS"/>
</dbReference>
<keyword evidence="6" id="KW-0865">Zymogen</keyword>
<dbReference type="InParanoid" id="A0A5F8GK75"/>
<feature type="domain" description="Caspase family p20" evidence="10">
    <location>
        <begin position="184"/>
        <end position="312"/>
    </location>
</feature>
<evidence type="ECO:0000259" key="9">
    <source>
        <dbReference type="PROSITE" id="PS50207"/>
    </source>
</evidence>
<dbReference type="OMA" id="QGSKIIM"/>